<gene>
    <name evidence="2" type="ORF">RDI58_010910</name>
</gene>
<dbReference type="InterPro" id="IPR026960">
    <property type="entry name" value="RVT-Znf"/>
</dbReference>
<sequence>MIAMEGMALDKTPGIDEFPVKFFTKHWTTIKEDVLCVVRIFFTTVKLLKEVPWNSIALQHNIHPRHKFLLWLEAWRRWATIERLQKFGIQVSPDYAFCAAPIETFDHSYFECPVTKALWSRLLLWMGLSRTIGSWQQELE</sequence>
<comment type="caution">
    <text evidence="2">The sequence shown here is derived from an EMBL/GenBank/DDBJ whole genome shotgun (WGS) entry which is preliminary data.</text>
</comment>
<dbReference type="EMBL" id="JBANQN010000004">
    <property type="protein sequence ID" value="KAK6791829.1"/>
    <property type="molecule type" value="Genomic_DNA"/>
</dbReference>
<name>A0AAN8YFT3_SOLBU</name>
<evidence type="ECO:0000313" key="2">
    <source>
        <dbReference type="EMBL" id="KAK6791829.1"/>
    </source>
</evidence>
<evidence type="ECO:0000313" key="3">
    <source>
        <dbReference type="Proteomes" id="UP001371456"/>
    </source>
</evidence>
<protein>
    <recommendedName>
        <fullName evidence="1">Reverse transcriptase zinc-binding domain-containing protein</fullName>
    </recommendedName>
</protein>
<organism evidence="2 3">
    <name type="scientific">Solanum bulbocastanum</name>
    <name type="common">Wild potato</name>
    <dbReference type="NCBI Taxonomy" id="147425"/>
    <lineage>
        <taxon>Eukaryota</taxon>
        <taxon>Viridiplantae</taxon>
        <taxon>Streptophyta</taxon>
        <taxon>Embryophyta</taxon>
        <taxon>Tracheophyta</taxon>
        <taxon>Spermatophyta</taxon>
        <taxon>Magnoliopsida</taxon>
        <taxon>eudicotyledons</taxon>
        <taxon>Gunneridae</taxon>
        <taxon>Pentapetalae</taxon>
        <taxon>asterids</taxon>
        <taxon>lamiids</taxon>
        <taxon>Solanales</taxon>
        <taxon>Solanaceae</taxon>
        <taxon>Solanoideae</taxon>
        <taxon>Solaneae</taxon>
        <taxon>Solanum</taxon>
    </lineage>
</organism>
<feature type="domain" description="Reverse transcriptase zinc-binding" evidence="1">
    <location>
        <begin position="49"/>
        <end position="119"/>
    </location>
</feature>
<dbReference type="Proteomes" id="UP001371456">
    <property type="component" value="Unassembled WGS sequence"/>
</dbReference>
<dbReference type="AlphaFoldDB" id="A0AAN8YFT3"/>
<dbReference type="Pfam" id="PF13966">
    <property type="entry name" value="zf-RVT"/>
    <property type="match status" value="1"/>
</dbReference>
<proteinExistence type="predicted"/>
<keyword evidence="3" id="KW-1185">Reference proteome</keyword>
<accession>A0AAN8YFT3</accession>
<evidence type="ECO:0000259" key="1">
    <source>
        <dbReference type="Pfam" id="PF13966"/>
    </source>
</evidence>
<reference evidence="2 3" key="1">
    <citation type="submission" date="2024-02" db="EMBL/GenBank/DDBJ databases">
        <title>de novo genome assembly of Solanum bulbocastanum strain 11H21.</title>
        <authorList>
            <person name="Hosaka A.J."/>
        </authorList>
    </citation>
    <scope>NUCLEOTIDE SEQUENCE [LARGE SCALE GENOMIC DNA]</scope>
    <source>
        <tissue evidence="2">Young leaves</tissue>
    </source>
</reference>